<feature type="domain" description="C2H2-type" evidence="7">
    <location>
        <begin position="256"/>
        <end position="285"/>
    </location>
</feature>
<accession>A0A4E9FX16</accession>
<gene>
    <name evidence="8 10" type="primary">Bm17233</name>
    <name evidence="8" type="ORF">BM_BM17233</name>
</gene>
<feature type="compositionally biased region" description="Polar residues" evidence="6">
    <location>
        <begin position="67"/>
        <end position="76"/>
    </location>
</feature>
<dbReference type="Proteomes" id="UP000006672">
    <property type="component" value="Unassembled WGS sequence"/>
</dbReference>
<sequence>MVNIHCDGTNFIAVRSKIVTDVEDLDPSEVLKEMKSSLASNLDSLWRDANGELKTNDDKARYPSIRDAQSGTSSPLNVDTDDIITYMHLPGSQQNVVPIYFHQLTLSSDGTSGQHGNAELINMDNKHFSDSLNVADYRESTNEGSKTDAQSGTSSPLNVDTDDIITYMHLPGSQQNVVPIYFHQLTLSSDGTSGQQGNAEESNIDNTSMKDQKQVNEGSKTDERSYECVYRGCTMVTKDYNEYIAHRKAHGQPFIYECKVPGCGRTFDRKPSFYNHKQTHEYHHQCKCCGKFFSTKNGLQKHKKNCPTKFHRRGYECLYSGCAVISKSFNDNLKHKKTHNEPFIYECKVSGCGRTFNHESSLRDHKQTHEPPQCKDCGKFFCRRTALNFHKKSCSRAPS</sequence>
<accession>A0A5S6PCQ2</accession>
<feature type="domain" description="C2H2-type" evidence="7">
    <location>
        <begin position="284"/>
        <end position="316"/>
    </location>
</feature>
<reference evidence="8" key="2">
    <citation type="submission" date="2019-04" db="EMBL/GenBank/DDBJ databases">
        <authorList>
            <person name="Howe K."/>
            <person name="Paulini M."/>
            <person name="Williams G."/>
        </authorList>
    </citation>
    <scope>NUCLEOTIDE SEQUENCE [LARGE SCALE GENOMIC DNA]</scope>
    <source>
        <strain evidence="8">FR3</strain>
    </source>
</reference>
<dbReference type="OrthoDB" id="10072647at2759"/>
<dbReference type="PROSITE" id="PS50157">
    <property type="entry name" value="ZINC_FINGER_C2H2_2"/>
    <property type="match status" value="4"/>
</dbReference>
<name>A0A4E9FX16_BRUMA</name>
<evidence type="ECO:0000256" key="3">
    <source>
        <dbReference type="ARBA" id="ARBA00022771"/>
    </source>
</evidence>
<dbReference type="PROSITE" id="PS00028">
    <property type="entry name" value="ZINC_FINGER_C2H2_1"/>
    <property type="match status" value="2"/>
</dbReference>
<feature type="compositionally biased region" description="Polar residues" evidence="6">
    <location>
        <begin position="142"/>
        <end position="157"/>
    </location>
</feature>
<dbReference type="PANTHER" id="PTHR24379">
    <property type="entry name" value="KRAB AND ZINC FINGER DOMAIN-CONTAINING"/>
    <property type="match status" value="1"/>
</dbReference>
<dbReference type="GO" id="GO:0008270">
    <property type="term" value="F:zinc ion binding"/>
    <property type="evidence" value="ECO:0007669"/>
    <property type="project" value="UniProtKB-KW"/>
</dbReference>
<evidence type="ECO:0000259" key="7">
    <source>
        <dbReference type="PROSITE" id="PS50157"/>
    </source>
</evidence>
<evidence type="ECO:0000313" key="8">
    <source>
        <dbReference type="EMBL" id="VIP00398.1"/>
    </source>
</evidence>
<keyword evidence="1" id="KW-0479">Metal-binding</keyword>
<feature type="compositionally biased region" description="Basic and acidic residues" evidence="6">
    <location>
        <begin position="208"/>
        <end position="218"/>
    </location>
</feature>
<evidence type="ECO:0000256" key="6">
    <source>
        <dbReference type="SAM" id="MobiDB-lite"/>
    </source>
</evidence>
<dbReference type="KEGG" id="bmy:BM_BM17233"/>
<keyword evidence="3 5" id="KW-0863">Zinc-finger</keyword>
<dbReference type="PANTHER" id="PTHR24379:SF127">
    <property type="entry name" value="BLOODY FINGERS-RELATED"/>
    <property type="match status" value="1"/>
</dbReference>
<keyword evidence="4" id="KW-0862">Zinc</keyword>
<dbReference type="AlphaFoldDB" id="A0A4E9FX16"/>
<dbReference type="SUPFAM" id="SSF57667">
    <property type="entry name" value="beta-beta-alpha zinc fingers"/>
    <property type="match status" value="2"/>
</dbReference>
<evidence type="ECO:0000256" key="1">
    <source>
        <dbReference type="ARBA" id="ARBA00022723"/>
    </source>
</evidence>
<evidence type="ECO:0000256" key="2">
    <source>
        <dbReference type="ARBA" id="ARBA00022737"/>
    </source>
</evidence>
<dbReference type="InterPro" id="IPR013087">
    <property type="entry name" value="Znf_C2H2_type"/>
</dbReference>
<dbReference type="EMBL" id="CAAKNF010000071">
    <property type="protein sequence ID" value="VIP00398.1"/>
    <property type="molecule type" value="Genomic_DNA"/>
</dbReference>
<evidence type="ECO:0000256" key="5">
    <source>
        <dbReference type="PROSITE-ProRule" id="PRU00042"/>
    </source>
</evidence>
<feature type="region of interest" description="Disordered" evidence="6">
    <location>
        <begin position="189"/>
        <end position="218"/>
    </location>
</feature>
<dbReference type="Pfam" id="PF00096">
    <property type="entry name" value="zf-C2H2"/>
    <property type="match status" value="2"/>
</dbReference>
<feature type="compositionally biased region" description="Polar residues" evidence="6">
    <location>
        <begin position="189"/>
        <end position="207"/>
    </location>
</feature>
<dbReference type="WBParaSite" id="Bm17233.1">
    <property type="protein sequence ID" value="Bm17233.1"/>
    <property type="gene ID" value="WBGene00268376"/>
</dbReference>
<dbReference type="GO" id="GO:0005634">
    <property type="term" value="C:nucleus"/>
    <property type="evidence" value="ECO:0007669"/>
    <property type="project" value="TreeGrafter"/>
</dbReference>
<dbReference type="InterPro" id="IPR036236">
    <property type="entry name" value="Znf_C2H2_sf"/>
</dbReference>
<protein>
    <submittedName>
        <fullName evidence="10">C2H2-type domain-containing protein</fullName>
    </submittedName>
</protein>
<evidence type="ECO:0000313" key="9">
    <source>
        <dbReference type="Proteomes" id="UP000006672"/>
    </source>
</evidence>
<keyword evidence="9" id="KW-1185">Reference proteome</keyword>
<feature type="region of interest" description="Disordered" evidence="6">
    <location>
        <begin position="56"/>
        <end position="76"/>
    </location>
</feature>
<dbReference type="GeneID" id="6101770"/>
<organism evidence="8">
    <name type="scientific">Brugia malayi</name>
    <name type="common">Filarial nematode worm</name>
    <dbReference type="NCBI Taxonomy" id="6279"/>
    <lineage>
        <taxon>Eukaryota</taxon>
        <taxon>Metazoa</taxon>
        <taxon>Ecdysozoa</taxon>
        <taxon>Nematoda</taxon>
        <taxon>Chromadorea</taxon>
        <taxon>Rhabditida</taxon>
        <taxon>Spirurina</taxon>
        <taxon>Spiruromorpha</taxon>
        <taxon>Filarioidea</taxon>
        <taxon>Onchocercidae</taxon>
        <taxon>Brugia</taxon>
    </lineage>
</organism>
<feature type="region of interest" description="Disordered" evidence="6">
    <location>
        <begin position="138"/>
        <end position="157"/>
    </location>
</feature>
<dbReference type="GO" id="GO:0000977">
    <property type="term" value="F:RNA polymerase II transcription regulatory region sequence-specific DNA binding"/>
    <property type="evidence" value="ECO:0007669"/>
    <property type="project" value="TreeGrafter"/>
</dbReference>
<proteinExistence type="predicted"/>
<evidence type="ECO:0000313" key="10">
    <source>
        <dbReference type="WBParaSite" id="Bm17233.1"/>
    </source>
</evidence>
<feature type="domain" description="C2H2-type" evidence="7">
    <location>
        <begin position="372"/>
        <end position="399"/>
    </location>
</feature>
<evidence type="ECO:0000256" key="4">
    <source>
        <dbReference type="ARBA" id="ARBA00022833"/>
    </source>
</evidence>
<dbReference type="SMART" id="SM00355">
    <property type="entry name" value="ZnF_C2H2"/>
    <property type="match status" value="6"/>
</dbReference>
<dbReference type="RefSeq" id="XP_042938965.1">
    <property type="nucleotide sequence ID" value="XM_043083031.1"/>
</dbReference>
<dbReference type="STRING" id="6279.A0A5S6PCQ2"/>
<dbReference type="Gene3D" id="3.30.160.60">
    <property type="entry name" value="Classic Zinc Finger"/>
    <property type="match status" value="2"/>
</dbReference>
<dbReference type="GO" id="GO:0000981">
    <property type="term" value="F:DNA-binding transcription factor activity, RNA polymerase II-specific"/>
    <property type="evidence" value="ECO:0007669"/>
    <property type="project" value="TreeGrafter"/>
</dbReference>
<keyword evidence="2" id="KW-0677">Repeat</keyword>
<reference evidence="9" key="1">
    <citation type="journal article" date="2007" name="Science">
        <title>Draft genome of the filarial nematode parasite Brugia malayi.</title>
        <authorList>
            <person name="Ghedin E."/>
            <person name="Wang S."/>
            <person name="Spiro D."/>
            <person name="Caler E."/>
            <person name="Zhao Q."/>
            <person name="Crabtree J."/>
            <person name="Allen J.E."/>
            <person name="Delcher A.L."/>
            <person name="Guiliano D.B."/>
            <person name="Miranda-Saavedra D."/>
            <person name="Angiuoli S.V."/>
            <person name="Creasy T."/>
            <person name="Amedeo P."/>
            <person name="Haas B."/>
            <person name="El-Sayed N.M."/>
            <person name="Wortman J.R."/>
            <person name="Feldblyum T."/>
            <person name="Tallon L."/>
            <person name="Schatz M."/>
            <person name="Shumway M."/>
            <person name="Koo H."/>
            <person name="Salzberg S.L."/>
            <person name="Schobel S."/>
            <person name="Pertea M."/>
            <person name="Pop M."/>
            <person name="White O."/>
            <person name="Barton G.J."/>
            <person name="Carlow C.K."/>
            <person name="Crawford M.J."/>
            <person name="Daub J."/>
            <person name="Dimmic M.W."/>
            <person name="Estes C.F."/>
            <person name="Foster J.M."/>
            <person name="Ganatra M."/>
            <person name="Gregory W.F."/>
            <person name="Johnson N.M."/>
            <person name="Jin J."/>
            <person name="Komuniecki R."/>
            <person name="Korf I."/>
            <person name="Kumar S."/>
            <person name="Laney S."/>
            <person name="Li B.W."/>
            <person name="Li W."/>
            <person name="Lindblom T.H."/>
            <person name="Lustigman S."/>
            <person name="Ma D."/>
            <person name="Maina C.V."/>
            <person name="Martin D.M."/>
            <person name="McCarter J.P."/>
            <person name="McReynolds L."/>
            <person name="Mitreva M."/>
            <person name="Nutman T.B."/>
            <person name="Parkinson J."/>
            <person name="Peregrin-Alvarez J.M."/>
            <person name="Poole C."/>
            <person name="Ren Q."/>
            <person name="Saunders L."/>
            <person name="Sluder A.E."/>
            <person name="Smith K."/>
            <person name="Stanke M."/>
            <person name="Unnasch T.R."/>
            <person name="Ware J."/>
            <person name="Wei A.D."/>
            <person name="Weil G."/>
            <person name="Williams D.J."/>
            <person name="Zhang Y."/>
            <person name="Williams S.A."/>
            <person name="Fraser-Liggett C."/>
            <person name="Slatko B."/>
            <person name="Blaxter M.L."/>
            <person name="Scott A.L."/>
        </authorList>
    </citation>
    <scope>NUCLEOTIDE SEQUENCE</scope>
    <source>
        <strain evidence="9">FR3</strain>
    </source>
</reference>
<dbReference type="CTD" id="6101770"/>
<feature type="domain" description="C2H2-type" evidence="7">
    <location>
        <begin position="345"/>
        <end position="369"/>
    </location>
</feature>
<reference evidence="10" key="3">
    <citation type="submission" date="2019-12" db="UniProtKB">
        <authorList>
            <consortium name="WormBaseParasite"/>
        </authorList>
    </citation>
    <scope>IDENTIFICATION</scope>
</reference>